<evidence type="ECO:0000259" key="3">
    <source>
        <dbReference type="SMART" id="SM00093"/>
    </source>
</evidence>
<dbReference type="Gene3D" id="2.30.39.10">
    <property type="entry name" value="Alpha-1-antitrypsin, domain 1"/>
    <property type="match status" value="1"/>
</dbReference>
<dbReference type="VEuPathDB" id="MicrosporidiaDB:AAJ76_2800048210"/>
<dbReference type="SUPFAM" id="SSF56574">
    <property type="entry name" value="Serpins"/>
    <property type="match status" value="1"/>
</dbReference>
<dbReference type="GO" id="GO:0005615">
    <property type="term" value="C:extracellular space"/>
    <property type="evidence" value="ECO:0007669"/>
    <property type="project" value="InterPro"/>
</dbReference>
<name>A0A0F9WEJ7_9MICR</name>
<dbReference type="VEuPathDB" id="MicrosporidiaDB:NCER_101793"/>
<evidence type="ECO:0000313" key="4">
    <source>
        <dbReference type="EMBL" id="KKO75220.1"/>
    </source>
</evidence>
<dbReference type="AlphaFoldDB" id="A0A0F9WEJ7"/>
<dbReference type="Pfam" id="PF00079">
    <property type="entry name" value="Serpin"/>
    <property type="match status" value="1"/>
</dbReference>
<organism evidence="4 5">
    <name type="scientific">Vairimorpha ceranae</name>
    <dbReference type="NCBI Taxonomy" id="40302"/>
    <lineage>
        <taxon>Eukaryota</taxon>
        <taxon>Fungi</taxon>
        <taxon>Fungi incertae sedis</taxon>
        <taxon>Microsporidia</taxon>
        <taxon>Nosematidae</taxon>
        <taxon>Vairimorpha</taxon>
    </lineage>
</organism>
<dbReference type="InterPro" id="IPR042185">
    <property type="entry name" value="Serpin_sf_2"/>
</dbReference>
<dbReference type="InterPro" id="IPR036186">
    <property type="entry name" value="Serpin_sf"/>
</dbReference>
<keyword evidence="5" id="KW-1185">Reference proteome</keyword>
<dbReference type="GeneID" id="36319871"/>
<dbReference type="SMART" id="SM00093">
    <property type="entry name" value="SERPIN"/>
    <property type="match status" value="1"/>
</dbReference>
<dbReference type="VEuPathDB" id="MicrosporidiaDB:G9O61_00g007540"/>
<dbReference type="SMR" id="A0A0F9WEJ7"/>
<dbReference type="GO" id="GO:0004867">
    <property type="term" value="F:serine-type endopeptidase inhibitor activity"/>
    <property type="evidence" value="ECO:0007669"/>
    <property type="project" value="InterPro"/>
</dbReference>
<feature type="domain" description="Serpin" evidence="3">
    <location>
        <begin position="85"/>
        <end position="425"/>
    </location>
</feature>
<dbReference type="Gene3D" id="3.30.497.10">
    <property type="entry name" value="Antithrombin, subunit I, domain 2"/>
    <property type="match status" value="1"/>
</dbReference>
<sequence length="452" mass="52555">MANFFLAFKFYSIQKSPDKSLQLDFKEAMVDYETPFKKLESILESTHESELDSVTNKFSVAFSRSVFQPGYEGTKKPVEDEFINNAYSIKDTVAFSPLLFFNIAGFLASNPSDERKKEFTYFFDSELKDFDDLYKEVSKHVKNLNSLYSSEFKSQNFIFYRDEIVWKYGLLNKINKEMNTKAYKFKYERCNLLKALMSINDVVKKETGSWFTEKVSYDFFKKPIIFVNTVTLNATWENKFNRRETKDGEFNGAYEKIKTKMLCQTGLFKMYDDEQGEILEMKLMLDNKPVSFFVLVPQISDSKLRITRKDALKRIAMAIKHFDTVDYEMVTVKMPAIKCSTITDISKAVRFDGFDETVPDFLDPSTEKGLLKGEVSYVTKFQLDINENGFGNAKGTVRVPERIRTGSYVREFIVDKPFVGVIFEKQFRGFEKMPFEACLMILKFFGPQTNAN</sequence>
<gene>
    <name evidence="4" type="ORF">AAJ76_2800048210</name>
</gene>
<dbReference type="EMBL" id="JPQZ01000028">
    <property type="protein sequence ID" value="KKO75220.1"/>
    <property type="molecule type" value="Genomic_DNA"/>
</dbReference>
<evidence type="ECO:0000313" key="5">
    <source>
        <dbReference type="Proteomes" id="UP000034350"/>
    </source>
</evidence>
<dbReference type="PANTHER" id="PTHR11461">
    <property type="entry name" value="SERINE PROTEASE INHIBITOR, SERPIN"/>
    <property type="match status" value="1"/>
</dbReference>
<evidence type="ECO:0000256" key="2">
    <source>
        <dbReference type="RuleBase" id="RU000411"/>
    </source>
</evidence>
<dbReference type="InterPro" id="IPR023796">
    <property type="entry name" value="Serpin_dom"/>
</dbReference>
<dbReference type="PANTHER" id="PTHR11461:SF211">
    <property type="entry name" value="GH10112P-RELATED"/>
    <property type="match status" value="1"/>
</dbReference>
<dbReference type="Proteomes" id="UP000034350">
    <property type="component" value="Unassembled WGS sequence"/>
</dbReference>
<accession>A0A0F9WEJ7</accession>
<dbReference type="RefSeq" id="XP_024330962.1">
    <property type="nucleotide sequence ID" value="XM_024474942.1"/>
</dbReference>
<evidence type="ECO:0000256" key="1">
    <source>
        <dbReference type="ARBA" id="ARBA00009500"/>
    </source>
</evidence>
<protein>
    <recommendedName>
        <fullName evidence="3">Serpin domain-containing protein</fullName>
    </recommendedName>
</protein>
<reference evidence="4 5" key="1">
    <citation type="journal article" date="2015" name="Environ. Microbiol.">
        <title>Genome analyses suggest the presence of polyploidy and recent human-driven expansions in eight global populations of the honeybee pathogen Nosema ceranae.</title>
        <authorList>
            <person name="Pelin A."/>
            <person name="Selman M."/>
            <person name="Aris-Brosou S."/>
            <person name="Farinelli L."/>
            <person name="Corradi N."/>
        </authorList>
    </citation>
    <scope>NUCLEOTIDE SEQUENCE [LARGE SCALE GENOMIC DNA]</scope>
    <source>
        <strain evidence="4 5">PA08 1199</strain>
    </source>
</reference>
<proteinExistence type="inferred from homology"/>
<comment type="similarity">
    <text evidence="1 2">Belongs to the serpin family.</text>
</comment>
<dbReference type="InterPro" id="IPR000215">
    <property type="entry name" value="Serpin_fam"/>
</dbReference>
<comment type="caution">
    <text evidence="4">The sequence shown here is derived from an EMBL/GenBank/DDBJ whole genome shotgun (WGS) entry which is preliminary data.</text>
</comment>
<dbReference type="InterPro" id="IPR042178">
    <property type="entry name" value="Serpin_sf_1"/>
</dbReference>
<dbReference type="OrthoDB" id="671595at2759"/>